<sequence>MAPGLILVWKRLKLSDIIHCNGHFEVFIHGNFSTFQQFMELADIYSNNYMKEDIMKEDIFEQCQDDEIEYIDRHYDFSSNQIIETQKKISKKVVAECFRKIAKGIDALRKEYRKNIESELQRRFVDVMFIPGHLPRIDKTESDFRSCTISKVLIGSPCEFHEGGLRAKPSISWNRRTKRWVSGWNDKVDILQSKVLRRFIFDLSLSDEEESDEEESDEEEHPHFCNVIARSFNSAIGILADKLEKEFVEQIQKYFPEIVRIETGTIF</sequence>
<reference evidence="1" key="1">
    <citation type="submission" date="2018-10" db="EMBL/GenBank/DDBJ databases">
        <title>Hidden diversity of soil giant viruses.</title>
        <authorList>
            <person name="Schulz F."/>
            <person name="Alteio L."/>
            <person name="Goudeau D."/>
            <person name="Ryan E.M."/>
            <person name="Malmstrom R.R."/>
            <person name="Blanchard J."/>
            <person name="Woyke T."/>
        </authorList>
    </citation>
    <scope>NUCLEOTIDE SEQUENCE</scope>
    <source>
        <strain evidence="1">SAV1</strain>
    </source>
</reference>
<organism evidence="1">
    <name type="scientific">Satyrvirus sp</name>
    <dbReference type="NCBI Taxonomy" id="2487771"/>
    <lineage>
        <taxon>Viruses</taxon>
        <taxon>Varidnaviria</taxon>
        <taxon>Bamfordvirae</taxon>
        <taxon>Nucleocytoviricota</taxon>
        <taxon>Megaviricetes</taxon>
        <taxon>Imitervirales</taxon>
        <taxon>Mimiviridae</taxon>
        <taxon>Megamimivirinae</taxon>
    </lineage>
</organism>
<accession>A0A3G5AF58</accession>
<protein>
    <submittedName>
        <fullName evidence="1">Uncharacterized protein</fullName>
    </submittedName>
</protein>
<name>A0A3G5AF58_9VIRU</name>
<evidence type="ECO:0000313" key="1">
    <source>
        <dbReference type="EMBL" id="AYV85768.1"/>
    </source>
</evidence>
<dbReference type="EMBL" id="MK072474">
    <property type="protein sequence ID" value="AYV85768.1"/>
    <property type="molecule type" value="Genomic_DNA"/>
</dbReference>
<gene>
    <name evidence="1" type="ORF">Satyrvirus38_5</name>
</gene>
<proteinExistence type="predicted"/>